<keyword evidence="4" id="KW-1185">Reference proteome</keyword>
<feature type="transmembrane region" description="Helical" evidence="1">
    <location>
        <begin position="182"/>
        <end position="199"/>
    </location>
</feature>
<dbReference type="InterPro" id="IPR037185">
    <property type="entry name" value="EmrE-like"/>
</dbReference>
<feature type="transmembrane region" description="Helical" evidence="1">
    <location>
        <begin position="92"/>
        <end position="116"/>
    </location>
</feature>
<feature type="domain" description="EamA" evidence="2">
    <location>
        <begin position="153"/>
        <end position="280"/>
    </location>
</feature>
<reference evidence="3 4" key="1">
    <citation type="journal article" date="2019" name="Syst. Appl. Microbiol.">
        <title>New species of pathogenic Pseudomonas isolated from citrus in Tunisia: Proposal of Pseudomonas kairouanensis sp. nov. and Pseudomonas nabeulensis sp. nov.</title>
        <authorList>
            <person name="Oueslati M."/>
            <person name="Mulet M."/>
            <person name="Gomila M."/>
            <person name="Berge O."/>
            <person name="Hajlaoui M.R."/>
            <person name="Lalucat J."/>
            <person name="Sadfi-Zouaoui N."/>
            <person name="Garcia-Valdes E."/>
        </authorList>
    </citation>
    <scope>NUCLEOTIDE SEQUENCE [LARGE SCALE GENOMIC DNA]</scope>
    <source>
        <strain evidence="3 4">E10B</strain>
    </source>
</reference>
<dbReference type="OrthoDB" id="9814238at2"/>
<evidence type="ECO:0000313" key="3">
    <source>
        <dbReference type="EMBL" id="TFY87099.1"/>
    </source>
</evidence>
<dbReference type="AlphaFoldDB" id="A0A4Z0ALQ9"/>
<feature type="transmembrane region" description="Helical" evidence="1">
    <location>
        <begin position="240"/>
        <end position="260"/>
    </location>
</feature>
<feature type="transmembrane region" description="Helical" evidence="1">
    <location>
        <begin position="12"/>
        <end position="31"/>
    </location>
</feature>
<dbReference type="GO" id="GO:0016020">
    <property type="term" value="C:membrane"/>
    <property type="evidence" value="ECO:0007669"/>
    <property type="project" value="InterPro"/>
</dbReference>
<evidence type="ECO:0000256" key="1">
    <source>
        <dbReference type="SAM" id="Phobius"/>
    </source>
</evidence>
<keyword evidence="1" id="KW-0472">Membrane</keyword>
<sequence length="300" mass="32039">MDTSIRRGSWEMVAAMLISGTIGWFVLVSGVSVIEVVFWRCVIGGLTLLLVCALLGYLRLDLLSWATLGLAMLSGVAIVGNWLLLFESYSHASIAISTAVYNVQPFMLVMLAAVFLGEKITLQKLAWLSVAFLGMLAIVTAHGDQQSGGDYLVGIALALGAAFLYAIAALIIKRLKDVPPHLLALIQVATGAVLLAPLVPWNSLSAAPHAWAALVTLGVVHTGLMYVLLYGAIQKLPTALTGALSFIYPIAAIFVDWIAFGHRLGWLQWVGVAAILLAAAGLQRGWWWPHISKVSACPGK</sequence>
<proteinExistence type="predicted"/>
<organism evidence="3 4">
    <name type="scientific">Pseudomonas nabeulensis</name>
    <dbReference type="NCBI Taxonomy" id="2293833"/>
    <lineage>
        <taxon>Bacteria</taxon>
        <taxon>Pseudomonadati</taxon>
        <taxon>Pseudomonadota</taxon>
        <taxon>Gammaproteobacteria</taxon>
        <taxon>Pseudomonadales</taxon>
        <taxon>Pseudomonadaceae</taxon>
        <taxon>Pseudomonas</taxon>
    </lineage>
</organism>
<dbReference type="PANTHER" id="PTHR22911:SF102">
    <property type="entry name" value="MEMBRANE PROTEIN"/>
    <property type="match status" value="1"/>
</dbReference>
<evidence type="ECO:0000313" key="4">
    <source>
        <dbReference type="Proteomes" id="UP000297734"/>
    </source>
</evidence>
<name>A0A4Z0ALQ9_9PSED</name>
<keyword evidence="1" id="KW-0812">Transmembrane</keyword>
<evidence type="ECO:0000259" key="2">
    <source>
        <dbReference type="Pfam" id="PF00892"/>
    </source>
</evidence>
<feature type="domain" description="EamA" evidence="2">
    <location>
        <begin position="12"/>
        <end position="139"/>
    </location>
</feature>
<dbReference type="PANTHER" id="PTHR22911">
    <property type="entry name" value="ACYL-MALONYL CONDENSING ENZYME-RELATED"/>
    <property type="match status" value="1"/>
</dbReference>
<keyword evidence="1" id="KW-1133">Transmembrane helix</keyword>
<feature type="transmembrane region" description="Helical" evidence="1">
    <location>
        <begin position="37"/>
        <end position="58"/>
    </location>
</feature>
<feature type="transmembrane region" description="Helical" evidence="1">
    <location>
        <begin position="65"/>
        <end position="86"/>
    </location>
</feature>
<dbReference type="Pfam" id="PF00892">
    <property type="entry name" value="EamA"/>
    <property type="match status" value="2"/>
</dbReference>
<dbReference type="RefSeq" id="WP_135310839.1">
    <property type="nucleotide sequence ID" value="NZ_QUZT01000074.1"/>
</dbReference>
<accession>A0A4Z0ALQ9</accession>
<protein>
    <submittedName>
        <fullName evidence="3">DMT family transporter</fullName>
    </submittedName>
</protein>
<dbReference type="SUPFAM" id="SSF103481">
    <property type="entry name" value="Multidrug resistance efflux transporter EmrE"/>
    <property type="match status" value="2"/>
</dbReference>
<dbReference type="EMBL" id="QUZT01000074">
    <property type="protein sequence ID" value="TFY87099.1"/>
    <property type="molecule type" value="Genomic_DNA"/>
</dbReference>
<dbReference type="Proteomes" id="UP000297734">
    <property type="component" value="Unassembled WGS sequence"/>
</dbReference>
<feature type="transmembrane region" description="Helical" evidence="1">
    <location>
        <begin position="125"/>
        <end position="143"/>
    </location>
</feature>
<feature type="transmembrane region" description="Helical" evidence="1">
    <location>
        <begin position="211"/>
        <end position="233"/>
    </location>
</feature>
<gene>
    <name evidence="3" type="ORF">DYL61_26835</name>
</gene>
<comment type="caution">
    <text evidence="3">The sequence shown here is derived from an EMBL/GenBank/DDBJ whole genome shotgun (WGS) entry which is preliminary data.</text>
</comment>
<feature type="transmembrane region" description="Helical" evidence="1">
    <location>
        <begin position="149"/>
        <end position="170"/>
    </location>
</feature>
<dbReference type="InterPro" id="IPR000620">
    <property type="entry name" value="EamA_dom"/>
</dbReference>
<feature type="transmembrane region" description="Helical" evidence="1">
    <location>
        <begin position="266"/>
        <end position="283"/>
    </location>
</feature>